<name>A0ABN7UXQ3_GIGMA</name>
<comment type="caution">
    <text evidence="1">The sequence shown here is derived from an EMBL/GenBank/DDBJ whole genome shotgun (WGS) entry which is preliminary data.</text>
</comment>
<organism evidence="1 2">
    <name type="scientific">Gigaspora margarita</name>
    <dbReference type="NCBI Taxonomy" id="4874"/>
    <lineage>
        <taxon>Eukaryota</taxon>
        <taxon>Fungi</taxon>
        <taxon>Fungi incertae sedis</taxon>
        <taxon>Mucoromycota</taxon>
        <taxon>Glomeromycotina</taxon>
        <taxon>Glomeromycetes</taxon>
        <taxon>Diversisporales</taxon>
        <taxon>Gigasporaceae</taxon>
        <taxon>Gigaspora</taxon>
    </lineage>
</organism>
<gene>
    <name evidence="1" type="ORF">GMARGA_LOCUS11778</name>
</gene>
<dbReference type="EMBL" id="CAJVQB010006998">
    <property type="protein sequence ID" value="CAG8695345.1"/>
    <property type="molecule type" value="Genomic_DNA"/>
</dbReference>
<accession>A0ABN7UXQ3</accession>
<sequence>MYENRNTNYYKRLKQVEVALENMKNSSASGRSEIVYPLFKNAIFEVKKLFISIVKICIKLGKMLQE</sequence>
<keyword evidence="2" id="KW-1185">Reference proteome</keyword>
<reference evidence="1 2" key="1">
    <citation type="submission" date="2021-06" db="EMBL/GenBank/DDBJ databases">
        <authorList>
            <person name="Kallberg Y."/>
            <person name="Tangrot J."/>
            <person name="Rosling A."/>
        </authorList>
    </citation>
    <scope>NUCLEOTIDE SEQUENCE [LARGE SCALE GENOMIC DNA]</scope>
    <source>
        <strain evidence="1 2">120-4 pot B 10/14</strain>
    </source>
</reference>
<evidence type="ECO:0000313" key="1">
    <source>
        <dbReference type="EMBL" id="CAG8695345.1"/>
    </source>
</evidence>
<proteinExistence type="predicted"/>
<evidence type="ECO:0000313" key="2">
    <source>
        <dbReference type="Proteomes" id="UP000789901"/>
    </source>
</evidence>
<protein>
    <submittedName>
        <fullName evidence="1">37864_t:CDS:1</fullName>
    </submittedName>
</protein>
<dbReference type="Proteomes" id="UP000789901">
    <property type="component" value="Unassembled WGS sequence"/>
</dbReference>